<name>A0A5J5ERU0_9PEZI</name>
<dbReference type="EMBL" id="VXIS01000160">
    <property type="protein sequence ID" value="KAA8900001.1"/>
    <property type="molecule type" value="Genomic_DNA"/>
</dbReference>
<dbReference type="OrthoDB" id="5425482at2759"/>
<keyword evidence="2" id="KW-1185">Reference proteome</keyword>
<protein>
    <submittedName>
        <fullName evidence="1">Uncharacterized protein</fullName>
    </submittedName>
</protein>
<gene>
    <name evidence="1" type="ORF">FN846DRAFT_1023131</name>
</gene>
<dbReference type="Proteomes" id="UP000326924">
    <property type="component" value="Unassembled WGS sequence"/>
</dbReference>
<evidence type="ECO:0000313" key="2">
    <source>
        <dbReference type="Proteomes" id="UP000326924"/>
    </source>
</evidence>
<accession>A0A5J5ERU0</accession>
<dbReference type="AlphaFoldDB" id="A0A5J5ERU0"/>
<sequence>MHKSLQTYINTLQVHNGANSDLESEAAPLPEQPPQTGVYEPGFRRQTGQQAWPRVSRSKRVEILKAALADMQKLLSSARKCPAGQDYTRHLQVKAFICVQLAHTGLDGRCAKTRTELSLQVAQHSLKKSYVAKRIRLHETSWITKRVIPEGAQGRHAKTPCMLEDEGTLMAFEEYMAGEGKLATGPGLASAITEYWRSEGITNEDGSEAKLADRTATEWMNRKGYKFK</sequence>
<evidence type="ECO:0000313" key="1">
    <source>
        <dbReference type="EMBL" id="KAA8900001.1"/>
    </source>
</evidence>
<dbReference type="InParanoid" id="A0A5J5ERU0"/>
<reference evidence="1 2" key="1">
    <citation type="submission" date="2019-09" db="EMBL/GenBank/DDBJ databases">
        <title>Draft genome of the ectomycorrhizal ascomycete Sphaerosporella brunnea.</title>
        <authorList>
            <consortium name="DOE Joint Genome Institute"/>
            <person name="Benucci G.M."/>
            <person name="Marozzi G."/>
            <person name="Antonielli L."/>
            <person name="Sanchez S."/>
            <person name="Marco P."/>
            <person name="Wang X."/>
            <person name="Falini L.B."/>
            <person name="Barry K."/>
            <person name="Haridas S."/>
            <person name="Lipzen A."/>
            <person name="Labutti K."/>
            <person name="Grigoriev I.V."/>
            <person name="Murat C."/>
            <person name="Martin F."/>
            <person name="Albertini E."/>
            <person name="Donnini D."/>
            <person name="Bonito G."/>
        </authorList>
    </citation>
    <scope>NUCLEOTIDE SEQUENCE [LARGE SCALE GENOMIC DNA]</scope>
    <source>
        <strain evidence="1 2">Sb_GMNB300</strain>
    </source>
</reference>
<proteinExistence type="predicted"/>
<organism evidence="1 2">
    <name type="scientific">Sphaerosporella brunnea</name>
    <dbReference type="NCBI Taxonomy" id="1250544"/>
    <lineage>
        <taxon>Eukaryota</taxon>
        <taxon>Fungi</taxon>
        <taxon>Dikarya</taxon>
        <taxon>Ascomycota</taxon>
        <taxon>Pezizomycotina</taxon>
        <taxon>Pezizomycetes</taxon>
        <taxon>Pezizales</taxon>
        <taxon>Pyronemataceae</taxon>
        <taxon>Sphaerosporella</taxon>
    </lineage>
</organism>
<comment type="caution">
    <text evidence="1">The sequence shown here is derived from an EMBL/GenBank/DDBJ whole genome shotgun (WGS) entry which is preliminary data.</text>
</comment>